<dbReference type="NCBIfam" id="TIGR00181">
    <property type="entry name" value="pepF"/>
    <property type="match status" value="1"/>
</dbReference>
<dbReference type="InterPro" id="IPR001567">
    <property type="entry name" value="Pept_M3A_M3B_dom"/>
</dbReference>
<keyword evidence="3 6" id="KW-0378">Hydrolase</keyword>
<name>A0ABQ3UYV0_9CHLR</name>
<evidence type="ECO:0000256" key="5">
    <source>
        <dbReference type="ARBA" id="ARBA00023049"/>
    </source>
</evidence>
<keyword evidence="2 6" id="KW-0479">Metal-binding</keyword>
<evidence type="ECO:0000259" key="7">
    <source>
        <dbReference type="Pfam" id="PF01432"/>
    </source>
</evidence>
<dbReference type="CDD" id="cd09608">
    <property type="entry name" value="M3B_PepF"/>
    <property type="match status" value="1"/>
</dbReference>
<dbReference type="Pfam" id="PF01432">
    <property type="entry name" value="Peptidase_M3"/>
    <property type="match status" value="1"/>
</dbReference>
<reference evidence="9 10" key="1">
    <citation type="journal article" date="2021" name="Int. J. Syst. Evol. Microbiol.">
        <title>Reticulibacter mediterranei gen. nov., sp. nov., within the new family Reticulibacteraceae fam. nov., and Ktedonospora formicarum gen. nov., sp. nov., Ktedonobacter robiniae sp. nov., Dictyobacter formicarum sp. nov. and Dictyobacter arantiisoli sp. nov., belonging to the class Ktedonobacteria.</title>
        <authorList>
            <person name="Yabe S."/>
            <person name="Zheng Y."/>
            <person name="Wang C.M."/>
            <person name="Sakai Y."/>
            <person name="Abe K."/>
            <person name="Yokota A."/>
            <person name="Donadio S."/>
            <person name="Cavaletti L."/>
            <person name="Monciardini P."/>
        </authorList>
    </citation>
    <scope>NUCLEOTIDE SEQUENCE [LARGE SCALE GENOMIC DNA]</scope>
    <source>
        <strain evidence="9 10">SOSP1-30</strain>
    </source>
</reference>
<keyword evidence="4 6" id="KW-0862">Zinc</keyword>
<evidence type="ECO:0000313" key="9">
    <source>
        <dbReference type="EMBL" id="GHO57843.1"/>
    </source>
</evidence>
<dbReference type="Gene3D" id="1.10.1370.20">
    <property type="entry name" value="Oligoendopeptidase f, C-terminal domain"/>
    <property type="match status" value="1"/>
</dbReference>
<sequence>MPKTTLPPRSAQRQEDTWDVASVFPNIAAWETEYQLVQAELPAFEKYHGKLNGPAILAEALDAFFQVIVRVQKLSMYAELLTSVDTSNEEAAALISRAATLNGQVSAALAFIKPELLANGAEKLSQWASSDSRLAAYTHYLEDLLRLQAHVRSPEVEELLGALNDPFATTQSVMRSLTSAEMRFQPAKSSTGEEYPVAQGTTVALWSSADRETRRTAWENYHDGYLAFKKTLASNLEGGIKQYLFFARAHGYRSALEARLAIDNIPVEVYDNVIQAFRRNLPTWHRYWALRRRVLGYKTLHTYDLYSPLTTELPALPYTQAVDWIAEGLQPLGDEYVQILRRGCLQERWVDIYPNQGKRLGAFSSGCPGTHPFIFMSYDDSLKGMSTLAHELGHSMHSYLTWQTQPLVYSDYSMFVAETASNFHQAMVRAHLLRTRPERDFQIGLLDEAMNNFHRYYFIMPLLARLELEMYERVERGKALTADVLNGLFADFLAEGYGSEVEVDAARDGITWATFGHLYANFYVFQYTTGIAAANALARSILASQPQAVERYLAFLRTGNARYPLDVLQQAGVDLRTPEPIEATFAVLADYVERLEQLTSSTE</sequence>
<dbReference type="Gene3D" id="1.20.140.70">
    <property type="entry name" value="Oligopeptidase f, N-terminal domain"/>
    <property type="match status" value="1"/>
</dbReference>
<dbReference type="SUPFAM" id="SSF55486">
    <property type="entry name" value="Metalloproteases ('zincins'), catalytic domain"/>
    <property type="match status" value="1"/>
</dbReference>
<proteinExistence type="inferred from homology"/>
<dbReference type="Pfam" id="PF08439">
    <property type="entry name" value="Peptidase_M3_N"/>
    <property type="match status" value="1"/>
</dbReference>
<dbReference type="Proteomes" id="UP000654345">
    <property type="component" value="Unassembled WGS sequence"/>
</dbReference>
<feature type="domain" description="Oligopeptidase F N-terminal" evidence="8">
    <location>
        <begin position="115"/>
        <end position="184"/>
    </location>
</feature>
<evidence type="ECO:0000256" key="6">
    <source>
        <dbReference type="RuleBase" id="RU368091"/>
    </source>
</evidence>
<dbReference type="EMBL" id="BNJG01000002">
    <property type="protein sequence ID" value="GHO57843.1"/>
    <property type="molecule type" value="Genomic_DNA"/>
</dbReference>
<comment type="cofactor">
    <cofactor evidence="6">
        <name>Zn(2+)</name>
        <dbReference type="ChEBI" id="CHEBI:29105"/>
    </cofactor>
    <text evidence="6">Binds 1 zinc ion.</text>
</comment>
<dbReference type="InterPro" id="IPR013647">
    <property type="entry name" value="OligopepF_N_dom"/>
</dbReference>
<protein>
    <recommendedName>
        <fullName evidence="6">Oligopeptidase F</fullName>
        <ecNumber evidence="6">3.4.24.-</ecNumber>
    </recommendedName>
</protein>
<keyword evidence="10" id="KW-1185">Reference proteome</keyword>
<dbReference type="Gene3D" id="1.10.287.830">
    <property type="entry name" value="putative peptidase helix hairpin domain like"/>
    <property type="match status" value="1"/>
</dbReference>
<evidence type="ECO:0000256" key="4">
    <source>
        <dbReference type="ARBA" id="ARBA00022833"/>
    </source>
</evidence>
<feature type="domain" description="Peptidase M3A/M3B catalytic" evidence="7">
    <location>
        <begin position="205"/>
        <end position="586"/>
    </location>
</feature>
<dbReference type="RefSeq" id="WP_201374134.1">
    <property type="nucleotide sequence ID" value="NZ_BNJG01000002.1"/>
</dbReference>
<evidence type="ECO:0000256" key="3">
    <source>
        <dbReference type="ARBA" id="ARBA00022801"/>
    </source>
</evidence>
<dbReference type="InterPro" id="IPR042088">
    <property type="entry name" value="OligoPept_F_C"/>
</dbReference>
<evidence type="ECO:0000259" key="8">
    <source>
        <dbReference type="Pfam" id="PF08439"/>
    </source>
</evidence>
<evidence type="ECO:0000256" key="2">
    <source>
        <dbReference type="ARBA" id="ARBA00022723"/>
    </source>
</evidence>
<comment type="caution">
    <text evidence="9">The sequence shown here is derived from an EMBL/GenBank/DDBJ whole genome shotgun (WGS) entry which is preliminary data.</text>
</comment>
<evidence type="ECO:0000313" key="10">
    <source>
        <dbReference type="Proteomes" id="UP000654345"/>
    </source>
</evidence>
<dbReference type="EC" id="3.4.24.-" evidence="6"/>
<comment type="similarity">
    <text evidence="6">Belongs to the peptidase M3B family.</text>
</comment>
<organism evidence="9 10">
    <name type="scientific">Ktedonobacter robiniae</name>
    <dbReference type="NCBI Taxonomy" id="2778365"/>
    <lineage>
        <taxon>Bacteria</taxon>
        <taxon>Bacillati</taxon>
        <taxon>Chloroflexota</taxon>
        <taxon>Ktedonobacteria</taxon>
        <taxon>Ktedonobacterales</taxon>
        <taxon>Ktedonobacteraceae</taxon>
        <taxon>Ktedonobacter</taxon>
    </lineage>
</organism>
<gene>
    <name evidence="9" type="ORF">KSB_63180</name>
</gene>
<dbReference type="InterPro" id="IPR004438">
    <property type="entry name" value="Peptidase_M3B"/>
</dbReference>
<comment type="function">
    <text evidence="6">Has oligopeptidase activity and degrades a variety of small bioactive peptides.</text>
</comment>
<evidence type="ECO:0000256" key="1">
    <source>
        <dbReference type="ARBA" id="ARBA00022670"/>
    </source>
</evidence>
<keyword evidence="5 6" id="KW-0482">Metalloprotease</keyword>
<accession>A0ABQ3UYV0</accession>
<keyword evidence="1 6" id="KW-0645">Protease</keyword>